<reference evidence="9" key="1">
    <citation type="submission" date="2019-09" db="EMBL/GenBank/DDBJ databases">
        <authorList>
            <person name="Needham M D."/>
        </authorList>
    </citation>
    <scope>NUCLEOTIDE SEQUENCE</scope>
</reference>
<dbReference type="InterPro" id="IPR014720">
    <property type="entry name" value="dsRBD_dom"/>
</dbReference>
<feature type="compositionally biased region" description="Polar residues" evidence="6">
    <location>
        <begin position="1"/>
        <end position="16"/>
    </location>
</feature>
<evidence type="ECO:0000256" key="4">
    <source>
        <dbReference type="ARBA" id="ARBA00022801"/>
    </source>
</evidence>
<dbReference type="PANTHER" id="PTHR11207">
    <property type="entry name" value="RIBONUCLEASE III"/>
    <property type="match status" value="1"/>
</dbReference>
<dbReference type="SUPFAM" id="SSF54768">
    <property type="entry name" value="dsRNA-binding domain-like"/>
    <property type="match status" value="1"/>
</dbReference>
<dbReference type="PANTHER" id="PTHR11207:SF0">
    <property type="entry name" value="RIBONUCLEASE 3"/>
    <property type="match status" value="1"/>
</dbReference>
<keyword evidence="4" id="KW-0378">Hydrolase</keyword>
<feature type="domain" description="RNase III" evidence="8">
    <location>
        <begin position="44"/>
        <end position="203"/>
    </location>
</feature>
<dbReference type="InterPro" id="IPR000999">
    <property type="entry name" value="RNase_III_dom"/>
</dbReference>
<evidence type="ECO:0000313" key="9">
    <source>
        <dbReference type="EMBL" id="VVU94807.1"/>
    </source>
</evidence>
<dbReference type="InterPro" id="IPR036389">
    <property type="entry name" value="RNase_III_sf"/>
</dbReference>
<feature type="region of interest" description="Disordered" evidence="6">
    <location>
        <begin position="1"/>
        <end position="22"/>
    </location>
</feature>
<keyword evidence="3" id="KW-0255">Endonuclease</keyword>
<dbReference type="EMBL" id="CABVLZ010000002">
    <property type="protein sequence ID" value="VVU94807.1"/>
    <property type="molecule type" value="Genomic_DNA"/>
</dbReference>
<dbReference type="PROSITE" id="PS50142">
    <property type="entry name" value="RNASE_3_2"/>
    <property type="match status" value="1"/>
</dbReference>
<dbReference type="AlphaFoldDB" id="A0A5E8CIB2"/>
<dbReference type="Gene3D" id="3.30.160.20">
    <property type="match status" value="1"/>
</dbReference>
<dbReference type="SMART" id="SM00358">
    <property type="entry name" value="DSRM"/>
    <property type="match status" value="1"/>
</dbReference>
<evidence type="ECO:0000259" key="8">
    <source>
        <dbReference type="PROSITE" id="PS50142"/>
    </source>
</evidence>
<name>A0A5E8CIB2_9ZZZZ</name>
<keyword evidence="2" id="KW-0540">Nuclease</keyword>
<evidence type="ECO:0000256" key="2">
    <source>
        <dbReference type="ARBA" id="ARBA00022722"/>
    </source>
</evidence>
<dbReference type="InterPro" id="IPR011907">
    <property type="entry name" value="RNase_III"/>
</dbReference>
<dbReference type="GO" id="GO:0004525">
    <property type="term" value="F:ribonuclease III activity"/>
    <property type="evidence" value="ECO:0007669"/>
    <property type="project" value="InterPro"/>
</dbReference>
<dbReference type="GO" id="GO:0006364">
    <property type="term" value="P:rRNA processing"/>
    <property type="evidence" value="ECO:0007669"/>
    <property type="project" value="InterPro"/>
</dbReference>
<evidence type="ECO:0000256" key="3">
    <source>
        <dbReference type="ARBA" id="ARBA00022759"/>
    </source>
</evidence>
<dbReference type="HAMAP" id="MF_00104">
    <property type="entry name" value="RNase_III"/>
    <property type="match status" value="1"/>
</dbReference>
<dbReference type="Pfam" id="PF14622">
    <property type="entry name" value="Ribonucleas_3_3"/>
    <property type="match status" value="1"/>
</dbReference>
<dbReference type="SUPFAM" id="SSF69065">
    <property type="entry name" value="RNase III domain-like"/>
    <property type="match status" value="1"/>
</dbReference>
<accession>A0A5E8CIB2</accession>
<dbReference type="CDD" id="cd10845">
    <property type="entry name" value="DSRM_RNAse_III_family"/>
    <property type="match status" value="1"/>
</dbReference>
<gene>
    <name evidence="9" type="ORF">CPAV1605_532</name>
</gene>
<evidence type="ECO:0000256" key="5">
    <source>
        <dbReference type="ARBA" id="ARBA00022884"/>
    </source>
</evidence>
<dbReference type="PROSITE" id="PS50137">
    <property type="entry name" value="DS_RBD"/>
    <property type="match status" value="1"/>
</dbReference>
<feature type="region of interest" description="Disordered" evidence="6">
    <location>
        <begin position="341"/>
        <end position="381"/>
    </location>
</feature>
<evidence type="ECO:0000259" key="7">
    <source>
        <dbReference type="PROSITE" id="PS50137"/>
    </source>
</evidence>
<evidence type="ECO:0000256" key="6">
    <source>
        <dbReference type="SAM" id="MobiDB-lite"/>
    </source>
</evidence>
<dbReference type="GO" id="GO:0003725">
    <property type="term" value="F:double-stranded RNA binding"/>
    <property type="evidence" value="ECO:0007669"/>
    <property type="project" value="TreeGrafter"/>
</dbReference>
<dbReference type="SMART" id="SM00535">
    <property type="entry name" value="RIBOc"/>
    <property type="match status" value="1"/>
</dbReference>
<sequence length="381" mass="44129">MSYTTESEVTNNSENQIPKDGMVITKDDGSEEVILVPYNEVNFLATEKDILGILSNNNVELDKINNINHFHEAFTHKSYLKKDIFKDKGLDKQAKDIIGNPDHLLDLRAKSYERLEYLGDRVIKLSISHYLFTRYNDQDEGFMTRLQTKIENKKSLAELAREIGLDRYFIISRQIEQIGGRVSDKILEDCFEAFLGALYLDSGFEVCFRLVINILETLIDYSNKLYQDCNYKDILLRYYHQNKWGHPKYFEVHHEGPPHKRKYIMAVQRHDAEEYEDVQERAFGFGDGSSKRDGEQKAAKMCLIKYGLLNEDQFTQDDIMEIDFEALNKSDDNCDKSNILETSESVSNENNLIEELTISSEAESDSETSKNEDAETDSDYD</sequence>
<feature type="domain" description="DRBM" evidence="7">
    <location>
        <begin position="230"/>
        <end position="308"/>
    </location>
</feature>
<comment type="similarity">
    <text evidence="1">Belongs to the ribonuclease III family.</text>
</comment>
<keyword evidence="5" id="KW-0694">RNA-binding</keyword>
<dbReference type="CDD" id="cd00593">
    <property type="entry name" value="RIBOc"/>
    <property type="match status" value="1"/>
</dbReference>
<evidence type="ECO:0000256" key="1">
    <source>
        <dbReference type="ARBA" id="ARBA00010183"/>
    </source>
</evidence>
<organism evidence="9">
    <name type="scientific">seawater metagenome</name>
    <dbReference type="NCBI Taxonomy" id="1561972"/>
    <lineage>
        <taxon>unclassified sequences</taxon>
        <taxon>metagenomes</taxon>
        <taxon>ecological metagenomes</taxon>
    </lineage>
</organism>
<protein>
    <submittedName>
        <fullName evidence="9">Ribonuclease-III-like</fullName>
    </submittedName>
</protein>
<dbReference type="GO" id="GO:0010468">
    <property type="term" value="P:regulation of gene expression"/>
    <property type="evidence" value="ECO:0007669"/>
    <property type="project" value="TreeGrafter"/>
</dbReference>
<dbReference type="Gene3D" id="1.10.1520.10">
    <property type="entry name" value="Ribonuclease III domain"/>
    <property type="match status" value="1"/>
</dbReference>
<proteinExistence type="inferred from homology"/>
<dbReference type="PROSITE" id="PS00517">
    <property type="entry name" value="RNASE_3_1"/>
    <property type="match status" value="1"/>
</dbReference>
<dbReference type="Pfam" id="PF00035">
    <property type="entry name" value="dsrm"/>
    <property type="match status" value="1"/>
</dbReference>
<feature type="compositionally biased region" description="Polar residues" evidence="6">
    <location>
        <begin position="341"/>
        <end position="361"/>
    </location>
</feature>